<comment type="caution">
    <text evidence="6">The sequence shown here is derived from an EMBL/GenBank/DDBJ whole genome shotgun (WGS) entry which is preliminary data.</text>
</comment>
<keyword evidence="1" id="KW-0732">Signal</keyword>
<organism evidence="6 7">
    <name type="scientific">Ranitomeya imitator</name>
    <name type="common">mimic poison frog</name>
    <dbReference type="NCBI Taxonomy" id="111125"/>
    <lineage>
        <taxon>Eukaryota</taxon>
        <taxon>Metazoa</taxon>
        <taxon>Chordata</taxon>
        <taxon>Craniata</taxon>
        <taxon>Vertebrata</taxon>
        <taxon>Euteleostomi</taxon>
        <taxon>Amphibia</taxon>
        <taxon>Batrachia</taxon>
        <taxon>Anura</taxon>
        <taxon>Neobatrachia</taxon>
        <taxon>Hyloidea</taxon>
        <taxon>Dendrobatidae</taxon>
        <taxon>Dendrobatinae</taxon>
        <taxon>Ranitomeya</taxon>
    </lineage>
</organism>
<accession>A0ABN9MHX2</accession>
<dbReference type="EMBL" id="CAUEEQ010073887">
    <property type="protein sequence ID" value="CAJ0966337.1"/>
    <property type="molecule type" value="Genomic_DNA"/>
</dbReference>
<evidence type="ECO:0000313" key="6">
    <source>
        <dbReference type="EMBL" id="CAJ0966337.1"/>
    </source>
</evidence>
<dbReference type="SMART" id="SM00281">
    <property type="entry name" value="LamB"/>
    <property type="match status" value="1"/>
</dbReference>
<dbReference type="PROSITE" id="PS51115">
    <property type="entry name" value="LAMININ_IVA"/>
    <property type="match status" value="1"/>
</dbReference>
<sequence>MLLDALVIRQTLLSDTFYWRLPEQFLGDKLTAYGGSMTYVITYYALADSGPSDLEPHIIMGGGHLKKLTIYMNKPSPAIGIRSEMIIHMREDNWKYHNSVSEHSVSRRDFMSVLSNIDYILIKASYGYGVQQSR</sequence>
<dbReference type="InterPro" id="IPR000034">
    <property type="entry name" value="Laminin_IV"/>
</dbReference>
<evidence type="ECO:0000313" key="7">
    <source>
        <dbReference type="Proteomes" id="UP001176940"/>
    </source>
</evidence>
<keyword evidence="2" id="KW-0677">Repeat</keyword>
<proteinExistence type="predicted"/>
<reference evidence="6" key="1">
    <citation type="submission" date="2023-07" db="EMBL/GenBank/DDBJ databases">
        <authorList>
            <person name="Stuckert A."/>
        </authorList>
    </citation>
    <scope>NUCLEOTIDE SEQUENCE</scope>
</reference>
<dbReference type="Pfam" id="PF00052">
    <property type="entry name" value="Laminin_B"/>
    <property type="match status" value="1"/>
</dbReference>
<keyword evidence="4" id="KW-0325">Glycoprotein</keyword>
<evidence type="ECO:0000256" key="2">
    <source>
        <dbReference type="ARBA" id="ARBA00022737"/>
    </source>
</evidence>
<evidence type="ECO:0000256" key="4">
    <source>
        <dbReference type="ARBA" id="ARBA00023180"/>
    </source>
</evidence>
<evidence type="ECO:0000259" key="5">
    <source>
        <dbReference type="PROSITE" id="PS51115"/>
    </source>
</evidence>
<gene>
    <name evidence="6" type="ORF">RIMI_LOCUS21213135</name>
</gene>
<feature type="domain" description="Laminin IV type A" evidence="5">
    <location>
        <begin position="1"/>
        <end position="134"/>
    </location>
</feature>
<dbReference type="Proteomes" id="UP001176940">
    <property type="component" value="Unassembled WGS sequence"/>
</dbReference>
<protein>
    <recommendedName>
        <fullName evidence="5">Laminin IV type A domain-containing protein</fullName>
    </recommendedName>
</protein>
<evidence type="ECO:0000256" key="3">
    <source>
        <dbReference type="ARBA" id="ARBA00023157"/>
    </source>
</evidence>
<name>A0ABN9MHX2_9NEOB</name>
<keyword evidence="7" id="KW-1185">Reference proteome</keyword>
<keyword evidence="3" id="KW-1015">Disulfide bond</keyword>
<evidence type="ECO:0000256" key="1">
    <source>
        <dbReference type="ARBA" id="ARBA00022729"/>
    </source>
</evidence>